<evidence type="ECO:0000313" key="3">
    <source>
        <dbReference type="Proteomes" id="UP000204221"/>
    </source>
</evidence>
<reference evidence="2 3" key="1">
    <citation type="submission" date="2017-07" db="EMBL/GenBank/DDBJ databases">
        <title>Complete genome sequence of Actinoalloteichus hoggarensis DSM 45943, type strain of Actinoalloteichus hoggarensis.</title>
        <authorList>
            <person name="Ruckert C."/>
            <person name="Nouioui I."/>
            <person name="Willmese J."/>
            <person name="van Wezel G."/>
            <person name="Klenk H.-P."/>
            <person name="Kalinowski J."/>
            <person name="Zotchev S.B."/>
        </authorList>
    </citation>
    <scope>NUCLEOTIDE SEQUENCE [LARGE SCALE GENOMIC DNA]</scope>
    <source>
        <strain evidence="2 3">DSM 45943</strain>
    </source>
</reference>
<dbReference type="AlphaFoldDB" id="A0A221W589"/>
<accession>A0A221W589</accession>
<keyword evidence="3" id="KW-1185">Reference proteome</keyword>
<feature type="compositionally biased region" description="Basic residues" evidence="1">
    <location>
        <begin position="400"/>
        <end position="417"/>
    </location>
</feature>
<dbReference type="EMBL" id="CP022521">
    <property type="protein sequence ID" value="ASO20709.1"/>
    <property type="molecule type" value="Genomic_DNA"/>
</dbReference>
<protein>
    <submittedName>
        <fullName evidence="2">Uncharacterized protein</fullName>
    </submittedName>
</protein>
<dbReference type="Proteomes" id="UP000204221">
    <property type="component" value="Chromosome"/>
</dbReference>
<feature type="compositionally biased region" description="Low complexity" evidence="1">
    <location>
        <begin position="374"/>
        <end position="391"/>
    </location>
</feature>
<organism evidence="2 3">
    <name type="scientific">Actinoalloteichus hoggarensis</name>
    <dbReference type="NCBI Taxonomy" id="1470176"/>
    <lineage>
        <taxon>Bacteria</taxon>
        <taxon>Bacillati</taxon>
        <taxon>Actinomycetota</taxon>
        <taxon>Actinomycetes</taxon>
        <taxon>Pseudonocardiales</taxon>
        <taxon>Pseudonocardiaceae</taxon>
        <taxon>Actinoalloteichus</taxon>
    </lineage>
</organism>
<sequence>MARRHGHHRRAYGENWRRVCARAEHLLVGAGPGNHYFGVPLPTRLLAWAHRRRTEASTPTRSSVSTGAAYSREEIETALAGLTTRTSRFLRPAGAADGGSEQHRQRGSRQTAGVSTDVRRSVRRNPPDRRREPRHDDRPSCSFRRQHKTPRSHAEGKHTTSIPPAAVVHTSTIPDHEPAAVFSTEAGAVRGPVIARRRRRHVRCATPCRRCRRPPRAAPRRPSPGIVHTGQARAPSQRVRPSRTAPSTNAESDPCLSWAAPLFPCAMLDHLDGVPVASIRTNGCGVSQRRARTTVGDGGDHPAENDADREQAPGHVIPASAIPRCEHVDRRHTTTLSTSADGSALPTVRGRHGIARTKPRLGHPPGRDRPIPTDEPATAARRPPASAAIDAGRPAQSPPAHRRPRLPALHCRPRRRSSTAASAGPPPRAALP</sequence>
<proteinExistence type="predicted"/>
<feature type="compositionally biased region" description="Basic and acidic residues" evidence="1">
    <location>
        <begin position="298"/>
        <end position="312"/>
    </location>
</feature>
<feature type="compositionally biased region" description="Basic and acidic residues" evidence="1">
    <location>
        <begin position="117"/>
        <end position="139"/>
    </location>
</feature>
<feature type="compositionally biased region" description="Basic residues" evidence="1">
    <location>
        <begin position="349"/>
        <end position="361"/>
    </location>
</feature>
<evidence type="ECO:0000256" key="1">
    <source>
        <dbReference type="SAM" id="MobiDB-lite"/>
    </source>
</evidence>
<feature type="region of interest" description="Disordered" evidence="1">
    <location>
        <begin position="92"/>
        <end position="163"/>
    </location>
</feature>
<name>A0A221W589_9PSEU</name>
<feature type="region of interest" description="Disordered" evidence="1">
    <location>
        <begin position="290"/>
        <end position="316"/>
    </location>
</feature>
<gene>
    <name evidence="2" type="ORF">AHOG_15415</name>
</gene>
<feature type="region of interest" description="Disordered" evidence="1">
    <location>
        <begin position="332"/>
        <end position="432"/>
    </location>
</feature>
<dbReference type="KEGG" id="ahg:AHOG_15415"/>
<evidence type="ECO:0000313" key="2">
    <source>
        <dbReference type="EMBL" id="ASO20709.1"/>
    </source>
</evidence>
<feature type="region of interest" description="Disordered" evidence="1">
    <location>
        <begin position="211"/>
        <end position="252"/>
    </location>
</feature>